<reference evidence="2" key="1">
    <citation type="submission" date="2020-07" db="EMBL/GenBank/DDBJ databases">
        <title>Genome sequence and genetic diversity analysis of an under-domesticated orphan crop, white fonio (Digitaria exilis).</title>
        <authorList>
            <person name="Bennetzen J.L."/>
            <person name="Chen S."/>
            <person name="Ma X."/>
            <person name="Wang X."/>
            <person name="Yssel A.E.J."/>
            <person name="Chaluvadi S.R."/>
            <person name="Johnson M."/>
            <person name="Gangashetty P."/>
            <person name="Hamidou F."/>
            <person name="Sanogo M.D."/>
            <person name="Zwaenepoel A."/>
            <person name="Wallace J."/>
            <person name="Van De Peer Y."/>
            <person name="Van Deynze A."/>
        </authorList>
    </citation>
    <scope>NUCLEOTIDE SEQUENCE</scope>
    <source>
        <tissue evidence="2">Leaves</tissue>
    </source>
</reference>
<feature type="transmembrane region" description="Helical" evidence="1">
    <location>
        <begin position="46"/>
        <end position="74"/>
    </location>
</feature>
<keyword evidence="3" id="KW-1185">Reference proteome</keyword>
<organism evidence="2 3">
    <name type="scientific">Digitaria exilis</name>
    <dbReference type="NCBI Taxonomy" id="1010633"/>
    <lineage>
        <taxon>Eukaryota</taxon>
        <taxon>Viridiplantae</taxon>
        <taxon>Streptophyta</taxon>
        <taxon>Embryophyta</taxon>
        <taxon>Tracheophyta</taxon>
        <taxon>Spermatophyta</taxon>
        <taxon>Magnoliopsida</taxon>
        <taxon>Liliopsida</taxon>
        <taxon>Poales</taxon>
        <taxon>Poaceae</taxon>
        <taxon>PACMAD clade</taxon>
        <taxon>Panicoideae</taxon>
        <taxon>Panicodae</taxon>
        <taxon>Paniceae</taxon>
        <taxon>Anthephorinae</taxon>
        <taxon>Digitaria</taxon>
    </lineage>
</organism>
<evidence type="ECO:0000313" key="2">
    <source>
        <dbReference type="EMBL" id="KAF8780603.1"/>
    </source>
</evidence>
<feature type="transmembrane region" description="Helical" evidence="1">
    <location>
        <begin position="81"/>
        <end position="105"/>
    </location>
</feature>
<comment type="caution">
    <text evidence="2">The sequence shown here is derived from an EMBL/GenBank/DDBJ whole genome shotgun (WGS) entry which is preliminary data.</text>
</comment>
<protein>
    <submittedName>
        <fullName evidence="2">Uncharacterized protein</fullName>
    </submittedName>
</protein>
<gene>
    <name evidence="2" type="ORF">HU200_001202</name>
</gene>
<accession>A0A835FXE7</accession>
<evidence type="ECO:0000313" key="3">
    <source>
        <dbReference type="Proteomes" id="UP000636709"/>
    </source>
</evidence>
<evidence type="ECO:0000256" key="1">
    <source>
        <dbReference type="SAM" id="Phobius"/>
    </source>
</evidence>
<name>A0A835FXE7_9POAL</name>
<keyword evidence="1" id="KW-0812">Transmembrane</keyword>
<dbReference type="EMBL" id="JACEFO010000121">
    <property type="protein sequence ID" value="KAF8780603.1"/>
    <property type="molecule type" value="Genomic_DNA"/>
</dbReference>
<sequence length="178" mass="19954">MEADGSLVAMGFGLYWQSPPRFLLEPLDLTDAVIDHSSTATAATTISIITITATIPIITIIAVIAIITIITIIARAAVLRLLILWAFITLTIISVFTAQDFYFFLFPFSRCLASLALRDNLARRDVVLTLPYMSVTHMSPCPITNAIFPCRSTEVRRIYFISDNIRWKRRVTFIVVLV</sequence>
<dbReference type="Proteomes" id="UP000636709">
    <property type="component" value="Unassembled WGS sequence"/>
</dbReference>
<keyword evidence="1" id="KW-0472">Membrane</keyword>
<keyword evidence="1" id="KW-1133">Transmembrane helix</keyword>
<proteinExistence type="predicted"/>
<dbReference type="AlphaFoldDB" id="A0A835FXE7"/>